<feature type="compositionally biased region" description="Basic residues" evidence="1">
    <location>
        <begin position="20"/>
        <end position="30"/>
    </location>
</feature>
<accession>A0A8H5P3E3</accession>
<reference evidence="2 3" key="1">
    <citation type="submission" date="2020-05" db="EMBL/GenBank/DDBJ databases">
        <title>Identification and distribution of gene clusters putatively required for synthesis of sphingolipid metabolism inhibitors in phylogenetically diverse species of the filamentous fungus Fusarium.</title>
        <authorList>
            <person name="Kim H.-S."/>
            <person name="Busman M."/>
            <person name="Brown D.W."/>
            <person name="Divon H."/>
            <person name="Uhlig S."/>
            <person name="Proctor R.H."/>
        </authorList>
    </citation>
    <scope>NUCLEOTIDE SEQUENCE [LARGE SCALE GENOMIC DNA]</scope>
    <source>
        <strain evidence="2 3">NRRL 25211</strain>
    </source>
</reference>
<dbReference type="SUPFAM" id="SSF88697">
    <property type="entry name" value="PUA domain-like"/>
    <property type="match status" value="1"/>
</dbReference>
<evidence type="ECO:0000313" key="3">
    <source>
        <dbReference type="Proteomes" id="UP000544095"/>
    </source>
</evidence>
<proteinExistence type="predicted"/>
<dbReference type="Proteomes" id="UP000544095">
    <property type="component" value="Unassembled WGS sequence"/>
</dbReference>
<dbReference type="EMBL" id="JAAOAR010000314">
    <property type="protein sequence ID" value="KAF5588652.1"/>
    <property type="molecule type" value="Genomic_DNA"/>
</dbReference>
<feature type="region of interest" description="Disordered" evidence="1">
    <location>
        <begin position="1"/>
        <end position="40"/>
    </location>
</feature>
<dbReference type="AlphaFoldDB" id="A0A8H5P3E3"/>
<keyword evidence="3" id="KW-1185">Reference proteome</keyword>
<comment type="caution">
    <text evidence="2">The sequence shown here is derived from an EMBL/GenBank/DDBJ whole genome shotgun (WGS) entry which is preliminary data.</text>
</comment>
<evidence type="ECO:0000256" key="1">
    <source>
        <dbReference type="SAM" id="MobiDB-lite"/>
    </source>
</evidence>
<dbReference type="InterPro" id="IPR015947">
    <property type="entry name" value="PUA-like_sf"/>
</dbReference>
<sequence>MAPVGKSLKTRPKAAADKHRAVKRAPKRAPARASEPPRRTDMILAMNDPYMQQIIDGTKTYEFRKYNMAGIQRIWFYRTAPHSAITHICPVNEAVTRNSSDAPLPEDGLGNKEYNEKDADYEGYDFAYRINAVYEIQAEGGRGITWAMMRDEHGMKIAPRGRVRVPESMIAQYSLEDQKKVLRTEVNMIIQPNSPAQIGTMCSLGLAFVLARRLLDEGLDVSVTCDLWDRAKGEQMTIDGVDYQKSLRDMGKFQKHPPGYVQITNELASRYGVHHRIRMEEEFMSNPEIPDILREVIVKRDFYSKVLAPERGSLAIRASCPECGLVEKYGNRNVYADDGSTVKFHCPSHGPFIYNTQTESNQFQFNCQLFNLILGLFYQRTPYNWIEICGSDYAGFWQEQLLWRFLSKPAIIVYTPLISDWSGSKVSKSLYLQDTAYRYLRDAGQEYLLNYEVCCRENKDLTILWKEVELWVNQPYRPFRGYSIHYFHLLFEGQAIGLGTIHE</sequence>
<name>A0A8H5P3E3_9HYPO</name>
<protein>
    <submittedName>
        <fullName evidence="2">Uncharacterized protein</fullName>
    </submittedName>
</protein>
<evidence type="ECO:0000313" key="2">
    <source>
        <dbReference type="EMBL" id="KAF5588652.1"/>
    </source>
</evidence>
<organism evidence="2 3">
    <name type="scientific">Fusarium pseudoanthophilum</name>
    <dbReference type="NCBI Taxonomy" id="48495"/>
    <lineage>
        <taxon>Eukaryota</taxon>
        <taxon>Fungi</taxon>
        <taxon>Dikarya</taxon>
        <taxon>Ascomycota</taxon>
        <taxon>Pezizomycotina</taxon>
        <taxon>Sordariomycetes</taxon>
        <taxon>Hypocreomycetidae</taxon>
        <taxon>Hypocreales</taxon>
        <taxon>Nectriaceae</taxon>
        <taxon>Fusarium</taxon>
        <taxon>Fusarium fujikuroi species complex</taxon>
    </lineage>
</organism>
<dbReference type="SUPFAM" id="SSF52374">
    <property type="entry name" value="Nucleotidylyl transferase"/>
    <property type="match status" value="1"/>
</dbReference>
<gene>
    <name evidence="2" type="ORF">FPANT_6570</name>
</gene>